<dbReference type="CDD" id="cd01647">
    <property type="entry name" value="RT_LTR"/>
    <property type="match status" value="1"/>
</dbReference>
<proteinExistence type="predicted"/>
<dbReference type="PANTHER" id="PTHR37984:SF5">
    <property type="entry name" value="PROTEIN NYNRIN-LIKE"/>
    <property type="match status" value="1"/>
</dbReference>
<evidence type="ECO:0000259" key="1">
    <source>
        <dbReference type="PROSITE" id="PS50878"/>
    </source>
</evidence>
<dbReference type="OMA" id="YECERIE"/>
<protein>
    <submittedName>
        <fullName evidence="2">Retrovirus-related Pol polyprotein</fullName>
    </submittedName>
</protein>
<keyword evidence="3" id="KW-1185">Reference proteome</keyword>
<organism evidence="2 3">
    <name type="scientific">Thelohanellus kitauei</name>
    <name type="common">Myxosporean</name>
    <dbReference type="NCBI Taxonomy" id="669202"/>
    <lineage>
        <taxon>Eukaryota</taxon>
        <taxon>Metazoa</taxon>
        <taxon>Cnidaria</taxon>
        <taxon>Myxozoa</taxon>
        <taxon>Myxosporea</taxon>
        <taxon>Bivalvulida</taxon>
        <taxon>Platysporina</taxon>
        <taxon>Myxobolidae</taxon>
        <taxon>Thelohanellus</taxon>
    </lineage>
</organism>
<comment type="caution">
    <text evidence="2">The sequence shown here is derived from an EMBL/GenBank/DDBJ whole genome shotgun (WGS) entry which is preliminary data.</text>
</comment>
<dbReference type="PROSITE" id="PS50878">
    <property type="entry name" value="RT_POL"/>
    <property type="match status" value="1"/>
</dbReference>
<dbReference type="Pfam" id="PF00078">
    <property type="entry name" value="RVT_1"/>
    <property type="match status" value="1"/>
</dbReference>
<dbReference type="InterPro" id="IPR043502">
    <property type="entry name" value="DNA/RNA_pol_sf"/>
</dbReference>
<dbReference type="InterPro" id="IPR050951">
    <property type="entry name" value="Retrovirus_Pol_polyprotein"/>
</dbReference>
<dbReference type="PANTHER" id="PTHR37984">
    <property type="entry name" value="PROTEIN CBG26694"/>
    <property type="match status" value="1"/>
</dbReference>
<dbReference type="Gene3D" id="3.10.10.10">
    <property type="entry name" value="HIV Type 1 Reverse Transcriptase, subunit A, domain 1"/>
    <property type="match status" value="1"/>
</dbReference>
<dbReference type="InterPro" id="IPR043128">
    <property type="entry name" value="Rev_trsase/Diguanyl_cyclase"/>
</dbReference>
<dbReference type="Gene3D" id="3.30.70.270">
    <property type="match status" value="1"/>
</dbReference>
<evidence type="ECO:0000313" key="2">
    <source>
        <dbReference type="EMBL" id="KII71518.1"/>
    </source>
</evidence>
<evidence type="ECO:0000313" key="3">
    <source>
        <dbReference type="Proteomes" id="UP000031668"/>
    </source>
</evidence>
<reference evidence="2 3" key="1">
    <citation type="journal article" date="2014" name="Genome Biol. Evol.">
        <title>The genome of the myxosporean Thelohanellus kitauei shows adaptations to nutrient acquisition within its fish host.</title>
        <authorList>
            <person name="Yang Y."/>
            <person name="Xiong J."/>
            <person name="Zhou Z."/>
            <person name="Huo F."/>
            <person name="Miao W."/>
            <person name="Ran C."/>
            <person name="Liu Y."/>
            <person name="Zhang J."/>
            <person name="Feng J."/>
            <person name="Wang M."/>
            <person name="Wang M."/>
            <person name="Wang L."/>
            <person name="Yao B."/>
        </authorList>
    </citation>
    <scope>NUCLEOTIDE SEQUENCE [LARGE SCALE GENOMIC DNA]</scope>
    <source>
        <strain evidence="2">Wuqing</strain>
    </source>
</reference>
<feature type="domain" description="Reverse transcriptase" evidence="1">
    <location>
        <begin position="147"/>
        <end position="328"/>
    </location>
</feature>
<name>A0A0C2JQ67_THEKT</name>
<sequence>MPRLGPILSKYHSVTGSEIRTLGCLKIPAIKKLEADDILTNVEFIVAQHDKINIIGLRTIQDLHVSIDKLLSCSSTKEINSILLKSLESKCLELCKEFPDLWKPELGCVKDLELDIKFKPHFTPIFCKPRPIIHAIKDDINTAIDEGFSKGVWIPTQFNDWATPIVPVRKSTNKKIWICGDYSVTVNKFLEDHRYPIPLPDEILKKLGGCHYFTKIDLSNAYNQIRLTPESQRRLAISTHRGVYLQPRLPFGIKSAPGYFQEIMSKITSGFKGVAVYLDDILITGVNDESHLSNLRRLLFRLQDTGLRCNLNKCEFAKPEVVYLGHTISLKGISKGPHTEAVLKMPIPKDIQSLKSFLGSVQFITSS</sequence>
<dbReference type="InterPro" id="IPR000477">
    <property type="entry name" value="RT_dom"/>
</dbReference>
<dbReference type="AlphaFoldDB" id="A0A0C2JQ67"/>
<dbReference type="Proteomes" id="UP000031668">
    <property type="component" value="Unassembled WGS sequence"/>
</dbReference>
<dbReference type="OrthoDB" id="6130485at2759"/>
<dbReference type="SUPFAM" id="SSF56672">
    <property type="entry name" value="DNA/RNA polymerases"/>
    <property type="match status" value="1"/>
</dbReference>
<accession>A0A0C2JQ67</accession>
<gene>
    <name evidence="2" type="ORF">RF11_04057</name>
</gene>
<dbReference type="EMBL" id="JWZT01001735">
    <property type="protein sequence ID" value="KII71518.1"/>
    <property type="molecule type" value="Genomic_DNA"/>
</dbReference>